<keyword evidence="3" id="KW-1185">Reference proteome</keyword>
<gene>
    <name evidence="2" type="ORF">Zmor_017698</name>
</gene>
<name>A0AA38ICU1_9CUCU</name>
<comment type="caution">
    <text evidence="2">The sequence shown here is derived from an EMBL/GenBank/DDBJ whole genome shotgun (WGS) entry which is preliminary data.</text>
</comment>
<organism evidence="2 3">
    <name type="scientific">Zophobas morio</name>
    <dbReference type="NCBI Taxonomy" id="2755281"/>
    <lineage>
        <taxon>Eukaryota</taxon>
        <taxon>Metazoa</taxon>
        <taxon>Ecdysozoa</taxon>
        <taxon>Arthropoda</taxon>
        <taxon>Hexapoda</taxon>
        <taxon>Insecta</taxon>
        <taxon>Pterygota</taxon>
        <taxon>Neoptera</taxon>
        <taxon>Endopterygota</taxon>
        <taxon>Coleoptera</taxon>
        <taxon>Polyphaga</taxon>
        <taxon>Cucujiformia</taxon>
        <taxon>Tenebrionidae</taxon>
        <taxon>Zophobas</taxon>
    </lineage>
</organism>
<accession>A0AA38ICU1</accession>
<evidence type="ECO:0000313" key="2">
    <source>
        <dbReference type="EMBL" id="KAJ3651674.1"/>
    </source>
</evidence>
<evidence type="ECO:0000256" key="1">
    <source>
        <dbReference type="SAM" id="MobiDB-lite"/>
    </source>
</evidence>
<proteinExistence type="predicted"/>
<reference evidence="2" key="1">
    <citation type="journal article" date="2023" name="G3 (Bethesda)">
        <title>Whole genome assemblies of Zophobas morio and Tenebrio molitor.</title>
        <authorList>
            <person name="Kaur S."/>
            <person name="Stinson S.A."/>
            <person name="diCenzo G.C."/>
        </authorList>
    </citation>
    <scope>NUCLEOTIDE SEQUENCE</scope>
    <source>
        <strain evidence="2">QUZm001</strain>
    </source>
</reference>
<sequence length="73" mass="8172">MIIGFDEVEIGVFFGSSSSEEDGEEQGTFTPERIQELYRAARRLHFARGRRARGGRRRSAAPQATQQDAKKGT</sequence>
<dbReference type="EMBL" id="JALNTZ010000005">
    <property type="protein sequence ID" value="KAJ3651674.1"/>
    <property type="molecule type" value="Genomic_DNA"/>
</dbReference>
<protein>
    <submittedName>
        <fullName evidence="2">Uncharacterized protein</fullName>
    </submittedName>
</protein>
<dbReference type="AlphaFoldDB" id="A0AA38ICU1"/>
<dbReference type="Proteomes" id="UP001168821">
    <property type="component" value="Unassembled WGS sequence"/>
</dbReference>
<feature type="compositionally biased region" description="Basic residues" evidence="1">
    <location>
        <begin position="47"/>
        <end position="59"/>
    </location>
</feature>
<evidence type="ECO:0000313" key="3">
    <source>
        <dbReference type="Proteomes" id="UP001168821"/>
    </source>
</evidence>
<feature type="region of interest" description="Disordered" evidence="1">
    <location>
        <begin position="47"/>
        <end position="73"/>
    </location>
</feature>